<dbReference type="Proteomes" id="UP001187415">
    <property type="component" value="Unassembled WGS sequence"/>
</dbReference>
<comment type="caution">
    <text evidence="1">The sequence shown here is derived from an EMBL/GenBank/DDBJ whole genome shotgun (WGS) entry which is preliminary data.</text>
</comment>
<accession>A0AA88SQZ3</accession>
<evidence type="ECO:0000313" key="2">
    <source>
        <dbReference type="Proteomes" id="UP001187415"/>
    </source>
</evidence>
<sequence>MYARSLRDWRVRWKAEAGADLCFNPAPILKLGLTISPIFSFGSFELIRPQVHVSSRIPETTHITIPSPILTSRPILRRPNPV</sequence>
<reference evidence="1" key="1">
    <citation type="submission" date="2023-07" db="EMBL/GenBank/DDBJ databases">
        <title>Chromosome-level Genome Assembly of Striped Snakehead (Channa striata).</title>
        <authorList>
            <person name="Liu H."/>
        </authorList>
    </citation>
    <scope>NUCLEOTIDE SEQUENCE</scope>
    <source>
        <strain evidence="1">Gz</strain>
        <tissue evidence="1">Muscle</tissue>
    </source>
</reference>
<evidence type="ECO:0000313" key="1">
    <source>
        <dbReference type="EMBL" id="KAK2840046.1"/>
    </source>
</evidence>
<name>A0AA88SQZ3_CHASR</name>
<organism evidence="1 2">
    <name type="scientific">Channa striata</name>
    <name type="common">Snakehead murrel</name>
    <name type="synonym">Ophicephalus striatus</name>
    <dbReference type="NCBI Taxonomy" id="64152"/>
    <lineage>
        <taxon>Eukaryota</taxon>
        <taxon>Metazoa</taxon>
        <taxon>Chordata</taxon>
        <taxon>Craniata</taxon>
        <taxon>Vertebrata</taxon>
        <taxon>Euteleostomi</taxon>
        <taxon>Actinopterygii</taxon>
        <taxon>Neopterygii</taxon>
        <taxon>Teleostei</taxon>
        <taxon>Neoteleostei</taxon>
        <taxon>Acanthomorphata</taxon>
        <taxon>Anabantaria</taxon>
        <taxon>Anabantiformes</taxon>
        <taxon>Channoidei</taxon>
        <taxon>Channidae</taxon>
        <taxon>Channa</taxon>
    </lineage>
</organism>
<gene>
    <name evidence="1" type="ORF">Q5P01_013786</name>
</gene>
<proteinExistence type="predicted"/>
<dbReference type="AlphaFoldDB" id="A0AA88SQZ3"/>
<keyword evidence="2" id="KW-1185">Reference proteome</keyword>
<protein>
    <submittedName>
        <fullName evidence="1">Uncharacterized protein</fullName>
    </submittedName>
</protein>
<dbReference type="EMBL" id="JAUPFM010000010">
    <property type="protein sequence ID" value="KAK2840046.1"/>
    <property type="molecule type" value="Genomic_DNA"/>
</dbReference>